<dbReference type="InterPro" id="IPR036291">
    <property type="entry name" value="NAD(P)-bd_dom_sf"/>
</dbReference>
<dbReference type="Pfam" id="PF22725">
    <property type="entry name" value="GFO_IDH_MocA_C3"/>
    <property type="match status" value="1"/>
</dbReference>
<dbReference type="Gene3D" id="3.40.50.720">
    <property type="entry name" value="NAD(P)-binding Rossmann-like Domain"/>
    <property type="match status" value="1"/>
</dbReference>
<dbReference type="InterPro" id="IPR055170">
    <property type="entry name" value="GFO_IDH_MocA-like_dom"/>
</dbReference>
<protein>
    <recommendedName>
        <fullName evidence="7">Gfo/Idh/MocA-like oxidoreductase N-terminal domain-containing protein</fullName>
    </recommendedName>
</protein>
<name>A0AAD2G914_9STRA</name>
<dbReference type="PANTHER" id="PTHR43818">
    <property type="entry name" value="BCDNA.GH03377"/>
    <property type="match status" value="1"/>
</dbReference>
<comment type="similarity">
    <text evidence="1">Belongs to the Gfo/Idh/MocA family.</text>
</comment>
<accession>A0AAD2G914</accession>
<keyword evidence="6" id="KW-1185">Reference proteome</keyword>
<evidence type="ECO:0008006" key="7">
    <source>
        <dbReference type="Google" id="ProtNLM"/>
    </source>
</evidence>
<gene>
    <name evidence="5" type="ORF">CYCCA115_LOCUS21723</name>
</gene>
<comment type="caution">
    <text evidence="5">The sequence shown here is derived from an EMBL/GenBank/DDBJ whole genome shotgun (WGS) entry which is preliminary data.</text>
</comment>
<keyword evidence="2" id="KW-0560">Oxidoreductase</keyword>
<dbReference type="GO" id="GO:0000166">
    <property type="term" value="F:nucleotide binding"/>
    <property type="evidence" value="ECO:0007669"/>
    <property type="project" value="InterPro"/>
</dbReference>
<sequence length="477" mass="52397">MTKLRLWKQLPSTLLCGLATFQLLTKAHSFPSAISLSRRNLLLKYPIAIFTGMTQPTKYDFSEGSTSAKASLSSKLTGADDSDIRWGIVGLGDVVQKKSGPAFFKNKNSQLVAAMRRTPGKAQEYAEKKVNSYTGNDKKIDQCVGYENLEDFLKHPNMDAVYVSTRPGSHLEICKQVAAAGLACYVEKPVGRCAAETEIIVDIFEKAGLPLYTAYISRAYERTQAVKKLLAADGSSPLGDRVTKVSYKLVGTGGARDMGGDDQLPWRLDPEQSGGGLIMDVGCHILDRIDYLCGPLVDIEGEAQNKNSPDQKVEDYVHLTASIGETKGRPSMQQSINAVGAKVECTWDFASPDQEPSDQLVLEGPSGSLRMIGMSPNAPIEIYDSDGNLLRKLPEFAMPEHTAQALIQAVTLDLLHLRLVEQAEQHEGTNVDTYEKPDFLSFGDNAIRAQKVIDTVLESYYSGREIGYWSRWIGEEK</sequence>
<dbReference type="InterPro" id="IPR000683">
    <property type="entry name" value="Gfo/Idh/MocA-like_OxRdtase_N"/>
</dbReference>
<dbReference type="EMBL" id="CAKOGP040002258">
    <property type="protein sequence ID" value="CAJ1966140.1"/>
    <property type="molecule type" value="Genomic_DNA"/>
</dbReference>
<dbReference type="AlphaFoldDB" id="A0AAD2G914"/>
<dbReference type="Pfam" id="PF01408">
    <property type="entry name" value="GFO_IDH_MocA"/>
    <property type="match status" value="1"/>
</dbReference>
<evidence type="ECO:0000259" key="4">
    <source>
        <dbReference type="Pfam" id="PF22725"/>
    </source>
</evidence>
<dbReference type="SUPFAM" id="SSF55347">
    <property type="entry name" value="Glyceraldehyde-3-phosphate dehydrogenase-like, C-terminal domain"/>
    <property type="match status" value="1"/>
</dbReference>
<organism evidence="5 6">
    <name type="scientific">Cylindrotheca closterium</name>
    <dbReference type="NCBI Taxonomy" id="2856"/>
    <lineage>
        <taxon>Eukaryota</taxon>
        <taxon>Sar</taxon>
        <taxon>Stramenopiles</taxon>
        <taxon>Ochrophyta</taxon>
        <taxon>Bacillariophyta</taxon>
        <taxon>Bacillariophyceae</taxon>
        <taxon>Bacillariophycidae</taxon>
        <taxon>Bacillariales</taxon>
        <taxon>Bacillariaceae</taxon>
        <taxon>Cylindrotheca</taxon>
    </lineage>
</organism>
<dbReference type="Proteomes" id="UP001295423">
    <property type="component" value="Unassembled WGS sequence"/>
</dbReference>
<evidence type="ECO:0000256" key="1">
    <source>
        <dbReference type="ARBA" id="ARBA00010928"/>
    </source>
</evidence>
<evidence type="ECO:0000313" key="6">
    <source>
        <dbReference type="Proteomes" id="UP001295423"/>
    </source>
</evidence>
<feature type="domain" description="Gfo/Idh/MocA-like oxidoreductase N-terminal" evidence="3">
    <location>
        <begin position="84"/>
        <end position="213"/>
    </location>
</feature>
<dbReference type="SUPFAM" id="SSF51735">
    <property type="entry name" value="NAD(P)-binding Rossmann-fold domains"/>
    <property type="match status" value="1"/>
</dbReference>
<dbReference type="InterPro" id="IPR050463">
    <property type="entry name" value="Gfo/Idh/MocA_oxidrdct_glycsds"/>
</dbReference>
<evidence type="ECO:0000256" key="2">
    <source>
        <dbReference type="ARBA" id="ARBA00023002"/>
    </source>
</evidence>
<feature type="domain" description="GFO/IDH/MocA-like oxidoreductase" evidence="4">
    <location>
        <begin position="260"/>
        <end position="324"/>
    </location>
</feature>
<dbReference type="PANTHER" id="PTHR43818:SF11">
    <property type="entry name" value="BCDNA.GH03377"/>
    <property type="match status" value="1"/>
</dbReference>
<evidence type="ECO:0000313" key="5">
    <source>
        <dbReference type="EMBL" id="CAJ1966140.1"/>
    </source>
</evidence>
<dbReference type="GO" id="GO:0016491">
    <property type="term" value="F:oxidoreductase activity"/>
    <property type="evidence" value="ECO:0007669"/>
    <property type="project" value="UniProtKB-KW"/>
</dbReference>
<proteinExistence type="inferred from homology"/>
<evidence type="ECO:0000259" key="3">
    <source>
        <dbReference type="Pfam" id="PF01408"/>
    </source>
</evidence>
<dbReference type="Gene3D" id="3.30.360.10">
    <property type="entry name" value="Dihydrodipicolinate Reductase, domain 2"/>
    <property type="match status" value="1"/>
</dbReference>
<reference evidence="5" key="1">
    <citation type="submission" date="2023-08" db="EMBL/GenBank/DDBJ databases">
        <authorList>
            <person name="Audoor S."/>
            <person name="Bilcke G."/>
        </authorList>
    </citation>
    <scope>NUCLEOTIDE SEQUENCE</scope>
</reference>